<dbReference type="Gene3D" id="1.10.10.10">
    <property type="entry name" value="Winged helix-like DNA-binding domain superfamily/Winged helix DNA-binding domain"/>
    <property type="match status" value="1"/>
</dbReference>
<keyword evidence="2" id="KW-0805">Transcription regulation</keyword>
<dbReference type="Gene3D" id="3.40.190.290">
    <property type="match status" value="1"/>
</dbReference>
<dbReference type="PRINTS" id="PR00039">
    <property type="entry name" value="HTHLYSR"/>
</dbReference>
<accession>A0ABV7AEV5</accession>
<evidence type="ECO:0000313" key="6">
    <source>
        <dbReference type="EMBL" id="MFC2967552.1"/>
    </source>
</evidence>
<proteinExistence type="inferred from homology"/>
<evidence type="ECO:0000256" key="1">
    <source>
        <dbReference type="ARBA" id="ARBA00009437"/>
    </source>
</evidence>
<reference evidence="7" key="1">
    <citation type="journal article" date="2019" name="Int. J. Syst. Evol. Microbiol.">
        <title>The Global Catalogue of Microorganisms (GCM) 10K type strain sequencing project: providing services to taxonomists for standard genome sequencing and annotation.</title>
        <authorList>
            <consortium name="The Broad Institute Genomics Platform"/>
            <consortium name="The Broad Institute Genome Sequencing Center for Infectious Disease"/>
            <person name="Wu L."/>
            <person name="Ma J."/>
        </authorList>
    </citation>
    <scope>NUCLEOTIDE SEQUENCE [LARGE SCALE GENOMIC DNA]</scope>
    <source>
        <strain evidence="7">KCTC 62192</strain>
    </source>
</reference>
<feature type="domain" description="HTH lysR-type" evidence="5">
    <location>
        <begin position="1"/>
        <end position="58"/>
    </location>
</feature>
<dbReference type="InterPro" id="IPR005119">
    <property type="entry name" value="LysR_subst-bd"/>
</dbReference>
<evidence type="ECO:0000256" key="2">
    <source>
        <dbReference type="ARBA" id="ARBA00023015"/>
    </source>
</evidence>
<evidence type="ECO:0000313" key="7">
    <source>
        <dbReference type="Proteomes" id="UP001595443"/>
    </source>
</evidence>
<dbReference type="RefSeq" id="WP_377832203.1">
    <property type="nucleotide sequence ID" value="NZ_JBHRSK010000004.1"/>
</dbReference>
<dbReference type="InterPro" id="IPR036390">
    <property type="entry name" value="WH_DNA-bd_sf"/>
</dbReference>
<sequence length="302" mass="32408">MTLEQLRIFIAVAEREHVTRAAEALNLTQSATSAAVAALEMRHGAMLFERVGRRIALTEAGRRFLPEAKAVLARAAAAERLLDDLAGLKTGALQIAASQTLANYWLPPLMLQFHRRHPGIELHLTIGNSEQVAEEVAEMRADLGFAEGPVAAPQLEEQTLPGDEMYLVVAPGHAWTQAAPDRAALLAGTWVLREPGSGTRVAMEEALSGQGLDPAALADRLELTSNEAVRSAVTAGGGATILSHLVVEASLAAGELVRLPFPPLVRRFRLLRHRERHETHAARAFAALLRERVAPPAGNSGD</sequence>
<organism evidence="6 7">
    <name type="scientific">Acidimangrovimonas pyrenivorans</name>
    <dbReference type="NCBI Taxonomy" id="2030798"/>
    <lineage>
        <taxon>Bacteria</taxon>
        <taxon>Pseudomonadati</taxon>
        <taxon>Pseudomonadota</taxon>
        <taxon>Alphaproteobacteria</taxon>
        <taxon>Rhodobacterales</taxon>
        <taxon>Paracoccaceae</taxon>
        <taxon>Acidimangrovimonas</taxon>
    </lineage>
</organism>
<dbReference type="PANTHER" id="PTHR30126:SF39">
    <property type="entry name" value="HTH-TYPE TRANSCRIPTIONAL REGULATOR CYSL"/>
    <property type="match status" value="1"/>
</dbReference>
<evidence type="ECO:0000256" key="3">
    <source>
        <dbReference type="ARBA" id="ARBA00023125"/>
    </source>
</evidence>
<dbReference type="SUPFAM" id="SSF46785">
    <property type="entry name" value="Winged helix' DNA-binding domain"/>
    <property type="match status" value="1"/>
</dbReference>
<evidence type="ECO:0000256" key="4">
    <source>
        <dbReference type="ARBA" id="ARBA00023163"/>
    </source>
</evidence>
<comment type="similarity">
    <text evidence="1">Belongs to the LysR transcriptional regulatory family.</text>
</comment>
<name>A0ABV7AEV5_9RHOB</name>
<dbReference type="Pfam" id="PF03466">
    <property type="entry name" value="LysR_substrate"/>
    <property type="match status" value="1"/>
</dbReference>
<protein>
    <submittedName>
        <fullName evidence="6">LysR substrate-binding domain-containing protein</fullName>
    </submittedName>
</protein>
<dbReference type="Proteomes" id="UP001595443">
    <property type="component" value="Unassembled WGS sequence"/>
</dbReference>
<dbReference type="PROSITE" id="PS50931">
    <property type="entry name" value="HTH_LYSR"/>
    <property type="match status" value="1"/>
</dbReference>
<dbReference type="Pfam" id="PF00126">
    <property type="entry name" value="HTH_1"/>
    <property type="match status" value="1"/>
</dbReference>
<keyword evidence="4" id="KW-0804">Transcription</keyword>
<dbReference type="InterPro" id="IPR036388">
    <property type="entry name" value="WH-like_DNA-bd_sf"/>
</dbReference>
<dbReference type="CDD" id="cd08420">
    <property type="entry name" value="PBP2_CysL_like"/>
    <property type="match status" value="1"/>
</dbReference>
<evidence type="ECO:0000259" key="5">
    <source>
        <dbReference type="PROSITE" id="PS50931"/>
    </source>
</evidence>
<keyword evidence="3" id="KW-0238">DNA-binding</keyword>
<dbReference type="EMBL" id="JBHRSK010000004">
    <property type="protein sequence ID" value="MFC2967552.1"/>
    <property type="molecule type" value="Genomic_DNA"/>
</dbReference>
<dbReference type="PANTHER" id="PTHR30126">
    <property type="entry name" value="HTH-TYPE TRANSCRIPTIONAL REGULATOR"/>
    <property type="match status" value="1"/>
</dbReference>
<comment type="caution">
    <text evidence="6">The sequence shown here is derived from an EMBL/GenBank/DDBJ whole genome shotgun (WGS) entry which is preliminary data.</text>
</comment>
<dbReference type="SUPFAM" id="SSF53850">
    <property type="entry name" value="Periplasmic binding protein-like II"/>
    <property type="match status" value="1"/>
</dbReference>
<keyword evidence="7" id="KW-1185">Reference proteome</keyword>
<dbReference type="InterPro" id="IPR000847">
    <property type="entry name" value="LysR_HTH_N"/>
</dbReference>
<gene>
    <name evidence="6" type="ORF">ACFOES_05555</name>
</gene>